<evidence type="ECO:0000259" key="3">
    <source>
        <dbReference type="PROSITE" id="PS50158"/>
    </source>
</evidence>
<dbReference type="STRING" id="658196.A0A397S897"/>
<keyword evidence="1" id="KW-0863">Zinc-finger</keyword>
<protein>
    <recommendedName>
        <fullName evidence="3">CCHC-type domain-containing protein</fullName>
    </recommendedName>
</protein>
<dbReference type="EMBL" id="QKYT01000757">
    <property type="protein sequence ID" value="RIA81702.1"/>
    <property type="molecule type" value="Genomic_DNA"/>
</dbReference>
<dbReference type="OrthoDB" id="2430002at2759"/>
<evidence type="ECO:0000313" key="4">
    <source>
        <dbReference type="EMBL" id="RIA81702.1"/>
    </source>
</evidence>
<keyword evidence="1" id="KW-0862">Zinc</keyword>
<dbReference type="InterPro" id="IPR001878">
    <property type="entry name" value="Znf_CCHC"/>
</dbReference>
<gene>
    <name evidence="4" type="ORF">C1645_836572</name>
</gene>
<accession>A0A397S897</accession>
<feature type="region of interest" description="Disordered" evidence="2">
    <location>
        <begin position="72"/>
        <end position="135"/>
    </location>
</feature>
<feature type="compositionally biased region" description="Basic and acidic residues" evidence="2">
    <location>
        <begin position="121"/>
        <end position="131"/>
    </location>
</feature>
<keyword evidence="5" id="KW-1185">Reference proteome</keyword>
<dbReference type="Proteomes" id="UP000265703">
    <property type="component" value="Unassembled WGS sequence"/>
</dbReference>
<dbReference type="PROSITE" id="PS50158">
    <property type="entry name" value="ZF_CCHC"/>
    <property type="match status" value="1"/>
</dbReference>
<evidence type="ECO:0000256" key="2">
    <source>
        <dbReference type="SAM" id="MobiDB-lite"/>
    </source>
</evidence>
<reference evidence="4 5" key="1">
    <citation type="submission" date="2018-06" db="EMBL/GenBank/DDBJ databases">
        <title>Comparative genomics reveals the genomic features of Rhizophagus irregularis, R. cerebriforme, R. diaphanum and Gigaspora rosea, and their symbiotic lifestyle signature.</title>
        <authorList>
            <person name="Morin E."/>
            <person name="San Clemente H."/>
            <person name="Chen E.C.H."/>
            <person name="De La Providencia I."/>
            <person name="Hainaut M."/>
            <person name="Kuo A."/>
            <person name="Kohler A."/>
            <person name="Murat C."/>
            <person name="Tang N."/>
            <person name="Roy S."/>
            <person name="Loubradou J."/>
            <person name="Henrissat B."/>
            <person name="Grigoriev I.V."/>
            <person name="Corradi N."/>
            <person name="Roux C."/>
            <person name="Martin F.M."/>
        </authorList>
    </citation>
    <scope>NUCLEOTIDE SEQUENCE [LARGE SCALE GENOMIC DNA]</scope>
    <source>
        <strain evidence="4 5">DAOM 227022</strain>
    </source>
</reference>
<feature type="compositionally biased region" description="Basic residues" evidence="2">
    <location>
        <begin position="105"/>
        <end position="120"/>
    </location>
</feature>
<dbReference type="InterPro" id="IPR036875">
    <property type="entry name" value="Znf_CCHC_sf"/>
</dbReference>
<evidence type="ECO:0000256" key="1">
    <source>
        <dbReference type="PROSITE-ProRule" id="PRU00047"/>
    </source>
</evidence>
<dbReference type="GO" id="GO:0008270">
    <property type="term" value="F:zinc ion binding"/>
    <property type="evidence" value="ECO:0007669"/>
    <property type="project" value="UniProtKB-KW"/>
</dbReference>
<feature type="compositionally biased region" description="Acidic residues" evidence="2">
    <location>
        <begin position="73"/>
        <end position="92"/>
    </location>
</feature>
<organism evidence="4 5">
    <name type="scientific">Glomus cerebriforme</name>
    <dbReference type="NCBI Taxonomy" id="658196"/>
    <lineage>
        <taxon>Eukaryota</taxon>
        <taxon>Fungi</taxon>
        <taxon>Fungi incertae sedis</taxon>
        <taxon>Mucoromycota</taxon>
        <taxon>Glomeromycotina</taxon>
        <taxon>Glomeromycetes</taxon>
        <taxon>Glomerales</taxon>
        <taxon>Glomeraceae</taxon>
        <taxon>Glomus</taxon>
    </lineage>
</organism>
<dbReference type="GO" id="GO:0003676">
    <property type="term" value="F:nucleic acid binding"/>
    <property type="evidence" value="ECO:0007669"/>
    <property type="project" value="InterPro"/>
</dbReference>
<proteinExistence type="predicted"/>
<comment type="caution">
    <text evidence="4">The sequence shown here is derived from an EMBL/GenBank/DDBJ whole genome shotgun (WGS) entry which is preliminary data.</text>
</comment>
<feature type="domain" description="CCHC-type" evidence="3">
    <location>
        <begin position="134"/>
        <end position="149"/>
    </location>
</feature>
<sequence length="151" mass="17545">MVEITDNVVNNYLCPIDKEKEDFLKERTNLLDKKLMYGNLHGMYKKALQKALQKKSKSLRLIGILEDFTNFDSSEDEDESDEALDENSDDSDKENTEVFQLQNPKVRRGKGRPASIRRYKSSHEKKGDKAKQQRRCKKCGNLGHYQKNCNV</sequence>
<evidence type="ECO:0000313" key="5">
    <source>
        <dbReference type="Proteomes" id="UP000265703"/>
    </source>
</evidence>
<keyword evidence="1" id="KW-0479">Metal-binding</keyword>
<name>A0A397S897_9GLOM</name>
<dbReference type="SUPFAM" id="SSF57756">
    <property type="entry name" value="Retrovirus zinc finger-like domains"/>
    <property type="match status" value="1"/>
</dbReference>
<dbReference type="AlphaFoldDB" id="A0A397S897"/>